<evidence type="ECO:0000313" key="4">
    <source>
        <dbReference type="EMBL" id="SEL49790.1"/>
    </source>
</evidence>
<dbReference type="SUPFAM" id="SSF52540">
    <property type="entry name" value="P-loop containing nucleoside triphosphate hydrolases"/>
    <property type="match status" value="1"/>
</dbReference>
<dbReference type="InterPro" id="IPR050921">
    <property type="entry name" value="T4SS_GSP_E_ATPase"/>
</dbReference>
<evidence type="ECO:0000313" key="5">
    <source>
        <dbReference type="Proteomes" id="UP000199256"/>
    </source>
</evidence>
<dbReference type="InterPro" id="IPR001482">
    <property type="entry name" value="T2SS/T4SS_dom"/>
</dbReference>
<gene>
    <name evidence="4" type="ORF">SAMN05444515_11861</name>
</gene>
<dbReference type="PANTHER" id="PTHR30486:SF12">
    <property type="entry name" value="TYPE IV PILUS ATPASE PILU"/>
    <property type="match status" value="1"/>
</dbReference>
<organism evidence="4 5">
    <name type="scientific">Ectothiorhodospira marina</name>
    <dbReference type="NCBI Taxonomy" id="1396821"/>
    <lineage>
        <taxon>Bacteria</taxon>
        <taxon>Pseudomonadati</taxon>
        <taxon>Pseudomonadota</taxon>
        <taxon>Gammaproteobacteria</taxon>
        <taxon>Chromatiales</taxon>
        <taxon>Ectothiorhodospiraceae</taxon>
        <taxon>Ectothiorhodospira</taxon>
    </lineage>
</organism>
<evidence type="ECO:0000256" key="1">
    <source>
        <dbReference type="ARBA" id="ARBA00006611"/>
    </source>
</evidence>
<dbReference type="Proteomes" id="UP000199256">
    <property type="component" value="Unassembled WGS sequence"/>
</dbReference>
<dbReference type="STRING" id="1396821.SAMN05444515_11861"/>
<dbReference type="InterPro" id="IPR006321">
    <property type="entry name" value="PilT/PilU"/>
</dbReference>
<dbReference type="NCBIfam" id="TIGR01420">
    <property type="entry name" value="pilT_fam"/>
    <property type="match status" value="1"/>
</dbReference>
<name>A0A1H7QP55_9GAMM</name>
<evidence type="ECO:0000259" key="3">
    <source>
        <dbReference type="PROSITE" id="PS00662"/>
    </source>
</evidence>
<dbReference type="PROSITE" id="PS00662">
    <property type="entry name" value="T2SP_E"/>
    <property type="match status" value="1"/>
</dbReference>
<dbReference type="Gene3D" id="3.30.450.90">
    <property type="match status" value="1"/>
</dbReference>
<dbReference type="InterPro" id="IPR027417">
    <property type="entry name" value="P-loop_NTPase"/>
</dbReference>
<comment type="similarity">
    <text evidence="1">Belongs to the GSP E family.</text>
</comment>
<dbReference type="PANTHER" id="PTHR30486">
    <property type="entry name" value="TWITCHING MOTILITY PROTEIN PILT"/>
    <property type="match status" value="1"/>
</dbReference>
<protein>
    <submittedName>
        <fullName evidence="4">Twitching motility protein PilU</fullName>
    </submittedName>
</protein>
<dbReference type="Pfam" id="PF00437">
    <property type="entry name" value="T2SSE"/>
    <property type="match status" value="1"/>
</dbReference>
<evidence type="ECO:0000256" key="2">
    <source>
        <dbReference type="SAM" id="MobiDB-lite"/>
    </source>
</evidence>
<feature type="compositionally biased region" description="Basic and acidic residues" evidence="2">
    <location>
        <begin position="379"/>
        <end position="391"/>
    </location>
</feature>
<keyword evidence="5" id="KW-1185">Reference proteome</keyword>
<accession>A0A1H7QP55</accession>
<dbReference type="EMBL" id="FOAA01000018">
    <property type="protein sequence ID" value="SEL49790.1"/>
    <property type="molecule type" value="Genomic_DNA"/>
</dbReference>
<dbReference type="AlphaFoldDB" id="A0A1H7QP55"/>
<proteinExistence type="inferred from homology"/>
<dbReference type="RefSeq" id="WP_090255223.1">
    <property type="nucleotide sequence ID" value="NZ_FOAA01000018.1"/>
</dbReference>
<dbReference type="CDD" id="cd01131">
    <property type="entry name" value="PilT"/>
    <property type="match status" value="1"/>
</dbReference>
<dbReference type="GO" id="GO:0016887">
    <property type="term" value="F:ATP hydrolysis activity"/>
    <property type="evidence" value="ECO:0007669"/>
    <property type="project" value="InterPro"/>
</dbReference>
<dbReference type="Gene3D" id="3.40.50.300">
    <property type="entry name" value="P-loop containing nucleotide triphosphate hydrolases"/>
    <property type="match status" value="1"/>
</dbReference>
<dbReference type="OrthoDB" id="9804785at2"/>
<reference evidence="5" key="1">
    <citation type="submission" date="2016-10" db="EMBL/GenBank/DDBJ databases">
        <authorList>
            <person name="Varghese N."/>
            <person name="Submissions S."/>
        </authorList>
    </citation>
    <scope>NUCLEOTIDE SEQUENCE [LARGE SCALE GENOMIC DNA]</scope>
    <source>
        <strain evidence="5">DSM 241</strain>
    </source>
</reference>
<feature type="domain" description="Bacterial type II secretion system protein E" evidence="3">
    <location>
        <begin position="193"/>
        <end position="207"/>
    </location>
</feature>
<feature type="region of interest" description="Disordered" evidence="2">
    <location>
        <begin position="361"/>
        <end position="404"/>
    </location>
</feature>
<dbReference type="GO" id="GO:0005524">
    <property type="term" value="F:ATP binding"/>
    <property type="evidence" value="ECO:0007669"/>
    <property type="project" value="InterPro"/>
</dbReference>
<sequence>MLLQPYLKLMAQKNASDLFFTTGAPACVKIEGEVRPMSRQHLPPGAAKELAYDLMDDRQIEIFEREKEMNLGISVDQLGRFRVNVYVQRGEVSMVIRYIKSEIPSLEQLRLPPVLKELVMHDNGLVLVVGSTGCGKSTTLASMIDYRNSNRAGHILTIEDPIEYSFMHKKAIIGQREVGLDTLSYDNALREAMREAPDMIMIGEVRDLNTMKAAIAYADTGHLALTTLHAVNANQALDRIINFFPPEAKQQILMDLSLNLRGIVSQRLVVGKDGNRLPAVEVLVNTPYIAELIRKGEINGIKDVMEKGSSMGMQTFDQSLFELYKADLVNLPEALSKADSRGDLEWRIHFGGGVRSLKKKDEDLNLPSADSMAGSRGVTDGRKGFDDELKPLSETGVESGQPKE</sequence>